<keyword evidence="3" id="KW-1185">Reference proteome</keyword>
<dbReference type="AlphaFoldDB" id="A0A3N0AHH4"/>
<reference evidence="3" key="1">
    <citation type="submission" date="2018-05" db="EMBL/GenBank/DDBJ databases">
        <title>Genome Sequencing of selected type strains of the family Eggerthellaceae.</title>
        <authorList>
            <person name="Danylec N."/>
            <person name="Stoll D.A."/>
            <person name="Doetsch A."/>
            <person name="Huch M."/>
        </authorList>
    </citation>
    <scope>NUCLEOTIDE SEQUENCE [LARGE SCALE GENOMIC DNA]</scope>
    <source>
        <strain evidence="3">DSM 17537</strain>
    </source>
</reference>
<proteinExistence type="predicted"/>
<feature type="region of interest" description="Disordered" evidence="1">
    <location>
        <begin position="77"/>
        <end position="98"/>
    </location>
</feature>
<name>A0A3N0AHH4_9ACTN</name>
<evidence type="ECO:0000256" key="1">
    <source>
        <dbReference type="SAM" id="MobiDB-lite"/>
    </source>
</evidence>
<dbReference type="InterPro" id="IPR014756">
    <property type="entry name" value="Ig_E-set"/>
</dbReference>
<dbReference type="OrthoDB" id="3174659at2"/>
<evidence type="ECO:0000313" key="3">
    <source>
        <dbReference type="Proteomes" id="UP000267368"/>
    </source>
</evidence>
<protein>
    <submittedName>
        <fullName evidence="2">Molybdopterin-binding protein</fullName>
    </submittedName>
</protein>
<accession>A0A3N0AHH4</accession>
<evidence type="ECO:0000313" key="2">
    <source>
        <dbReference type="EMBL" id="RNL20617.1"/>
    </source>
</evidence>
<organism evidence="2 3">
    <name type="scientific">Slackia faecicanis</name>
    <dbReference type="NCBI Taxonomy" id="255723"/>
    <lineage>
        <taxon>Bacteria</taxon>
        <taxon>Bacillati</taxon>
        <taxon>Actinomycetota</taxon>
        <taxon>Coriobacteriia</taxon>
        <taxon>Eggerthellales</taxon>
        <taxon>Eggerthellaceae</taxon>
        <taxon>Slackia</taxon>
    </lineage>
</organism>
<dbReference type="EMBL" id="QICB01000002">
    <property type="protein sequence ID" value="RNL20617.1"/>
    <property type="molecule type" value="Genomic_DNA"/>
</dbReference>
<dbReference type="RefSeq" id="WP_123197718.1">
    <property type="nucleotide sequence ID" value="NZ_QICB01000002.1"/>
</dbReference>
<comment type="caution">
    <text evidence="2">The sequence shown here is derived from an EMBL/GenBank/DDBJ whole genome shotgun (WGS) entry which is preliminary data.</text>
</comment>
<dbReference type="Gene3D" id="2.60.40.650">
    <property type="match status" value="1"/>
</dbReference>
<gene>
    <name evidence="2" type="ORF">DMP07_03275</name>
</gene>
<dbReference type="SUPFAM" id="SSF81296">
    <property type="entry name" value="E set domains"/>
    <property type="match status" value="1"/>
</dbReference>
<sequence length="98" mass="11009">MIPTQHCRAGSPITFEGYATDYDKKIVAMEFSMDDGATWTRYETEGATSDRLVHWTFSYTPEEAGVYTLLVRSVNEDGARSPEPDAVTIEVSQDLREP</sequence>
<dbReference type="Proteomes" id="UP000267368">
    <property type="component" value="Unassembled WGS sequence"/>
</dbReference>